<dbReference type="RefSeq" id="WP_092309560.1">
    <property type="nucleotide sequence ID" value="NZ_FNTJ01000001.1"/>
</dbReference>
<name>A0A1H4JKA5_9PSED</name>
<dbReference type="GO" id="GO:0003676">
    <property type="term" value="F:nucleic acid binding"/>
    <property type="evidence" value="ECO:0007669"/>
    <property type="project" value="InterPro"/>
</dbReference>
<dbReference type="InterPro" id="IPR047655">
    <property type="entry name" value="Transpos_IS630-like"/>
</dbReference>
<dbReference type="InterPro" id="IPR012337">
    <property type="entry name" value="RNaseH-like_sf"/>
</dbReference>
<evidence type="ECO:0000313" key="2">
    <source>
        <dbReference type="EMBL" id="SEB46751.1"/>
    </source>
</evidence>
<keyword evidence="3" id="KW-1185">Reference proteome</keyword>
<dbReference type="Pfam" id="PF13358">
    <property type="entry name" value="DDE_3"/>
    <property type="match status" value="1"/>
</dbReference>
<dbReference type="EMBL" id="FNTJ01000001">
    <property type="protein sequence ID" value="SEB46751.1"/>
    <property type="molecule type" value="Genomic_DNA"/>
</dbReference>
<dbReference type="NCBIfam" id="NF033545">
    <property type="entry name" value="transpos_IS630"/>
    <property type="match status" value="1"/>
</dbReference>
<protein>
    <submittedName>
        <fullName evidence="2">Transcriptional regulator, RpiR family</fullName>
    </submittedName>
</protein>
<dbReference type="Pfam" id="PF13565">
    <property type="entry name" value="HTH_32"/>
    <property type="match status" value="1"/>
</dbReference>
<sequence>MNSQDIVLSNDEQIELNRRGSSATISQRDGRRARVILLAAQGHSRNEIAELTGLSVVSVTRWCKRFQAQRLQGLVDLPGRGRKPSLPAEALKRTLEQVTQPRIGQPRWSCRSMARVAGISPASVQRIWAANDIKPHLTRTFKLSNGPHFEEKFWGVIGLYLAPPEKALVLCCDEKSQVQALQRTQPGLPLGIGYIRTKTHDYVRHGTLTLFAAMEYLQGRLIRSIETHHRNQEWLAFLKKINRETPKGLQLHLIVDNYATHKHKLVKEWFKRHPRFHLHFTPTSSSWTDMVERFFRDITVYLRDGSFSSTRELVSSITTFLALHNAQPCRYVWSAKGEDILRKIQSTREAMSGTTEENVLYETGH</sequence>
<gene>
    <name evidence="2" type="ORF">SAMN05216178_0538</name>
</gene>
<proteinExistence type="predicted"/>
<dbReference type="InterPro" id="IPR036397">
    <property type="entry name" value="RNaseH_sf"/>
</dbReference>
<dbReference type="Gene3D" id="3.30.420.10">
    <property type="entry name" value="Ribonuclease H-like superfamily/Ribonuclease H"/>
    <property type="match status" value="1"/>
</dbReference>
<dbReference type="SUPFAM" id="SSF53098">
    <property type="entry name" value="Ribonuclease H-like"/>
    <property type="match status" value="1"/>
</dbReference>
<accession>A0A1H4JKA5</accession>
<evidence type="ECO:0000259" key="1">
    <source>
        <dbReference type="Pfam" id="PF13358"/>
    </source>
</evidence>
<dbReference type="Proteomes" id="UP000198982">
    <property type="component" value="Unassembled WGS sequence"/>
</dbReference>
<organism evidence="2 3">
    <name type="scientific">Pseudomonas saponiphila</name>
    <dbReference type="NCBI Taxonomy" id="556534"/>
    <lineage>
        <taxon>Bacteria</taxon>
        <taxon>Pseudomonadati</taxon>
        <taxon>Pseudomonadota</taxon>
        <taxon>Gammaproteobacteria</taxon>
        <taxon>Pseudomonadales</taxon>
        <taxon>Pseudomonadaceae</taxon>
        <taxon>Pseudomonas</taxon>
    </lineage>
</organism>
<dbReference type="InterPro" id="IPR009057">
    <property type="entry name" value="Homeodomain-like_sf"/>
</dbReference>
<dbReference type="AlphaFoldDB" id="A0A1H4JKA5"/>
<feature type="domain" description="Tc1-like transposase DDE" evidence="1">
    <location>
        <begin position="192"/>
        <end position="313"/>
    </location>
</feature>
<reference evidence="3" key="1">
    <citation type="submission" date="2016-10" db="EMBL/GenBank/DDBJ databases">
        <authorList>
            <person name="Varghese N."/>
            <person name="Submissions S."/>
        </authorList>
    </citation>
    <scope>NUCLEOTIDE SEQUENCE [LARGE SCALE GENOMIC DNA]</scope>
    <source>
        <strain evidence="3">DSM 9751</strain>
    </source>
</reference>
<dbReference type="SUPFAM" id="SSF46689">
    <property type="entry name" value="Homeodomain-like"/>
    <property type="match status" value="1"/>
</dbReference>
<dbReference type="InterPro" id="IPR038717">
    <property type="entry name" value="Tc1-like_DDE_dom"/>
</dbReference>
<evidence type="ECO:0000313" key="3">
    <source>
        <dbReference type="Proteomes" id="UP000198982"/>
    </source>
</evidence>